<reference evidence="1 2" key="1">
    <citation type="submission" date="2023-03" db="EMBL/GenBank/DDBJ databases">
        <title>Genome sequence of Lichtheimia ornata CBS 291.66.</title>
        <authorList>
            <person name="Mohabir J.T."/>
            <person name="Shea T.P."/>
            <person name="Kurbessoian T."/>
            <person name="Berby B."/>
            <person name="Fontaine J."/>
            <person name="Livny J."/>
            <person name="Gnirke A."/>
            <person name="Stajich J.E."/>
            <person name="Cuomo C.A."/>
        </authorList>
    </citation>
    <scope>NUCLEOTIDE SEQUENCE [LARGE SCALE GENOMIC DNA]</scope>
    <source>
        <strain evidence="1">CBS 291.66</strain>
    </source>
</reference>
<name>A0AAD7V5E3_9FUNG</name>
<dbReference type="AlphaFoldDB" id="A0AAD7V5E3"/>
<sequence>MTDPKQWSLEAAWEAVKKRDSQLSDKKIIQILVDQLVEVRNRAVNKAYIDKATTYLSMWQAAKQCILDEAAQNPSPVIHRNYGHWRISSRSNGVVNINMYRSKDDL</sequence>
<accession>A0AAD7V5E3</accession>
<comment type="caution">
    <text evidence="1">The sequence shown here is derived from an EMBL/GenBank/DDBJ whole genome shotgun (WGS) entry which is preliminary data.</text>
</comment>
<keyword evidence="2" id="KW-1185">Reference proteome</keyword>
<evidence type="ECO:0000313" key="2">
    <source>
        <dbReference type="Proteomes" id="UP001234581"/>
    </source>
</evidence>
<dbReference type="RefSeq" id="XP_058344162.1">
    <property type="nucleotide sequence ID" value="XM_058485012.1"/>
</dbReference>
<protein>
    <submittedName>
        <fullName evidence="1">Uncharacterized protein</fullName>
    </submittedName>
</protein>
<dbReference type="GeneID" id="83212376"/>
<dbReference type="EMBL" id="JARTCD010000019">
    <property type="protein sequence ID" value="KAJ8659249.1"/>
    <property type="molecule type" value="Genomic_DNA"/>
</dbReference>
<proteinExistence type="predicted"/>
<organism evidence="1 2">
    <name type="scientific">Lichtheimia ornata</name>
    <dbReference type="NCBI Taxonomy" id="688661"/>
    <lineage>
        <taxon>Eukaryota</taxon>
        <taxon>Fungi</taxon>
        <taxon>Fungi incertae sedis</taxon>
        <taxon>Mucoromycota</taxon>
        <taxon>Mucoromycotina</taxon>
        <taxon>Mucoromycetes</taxon>
        <taxon>Mucorales</taxon>
        <taxon>Lichtheimiaceae</taxon>
        <taxon>Lichtheimia</taxon>
    </lineage>
</organism>
<dbReference type="Proteomes" id="UP001234581">
    <property type="component" value="Unassembled WGS sequence"/>
</dbReference>
<evidence type="ECO:0000313" key="1">
    <source>
        <dbReference type="EMBL" id="KAJ8659249.1"/>
    </source>
</evidence>
<gene>
    <name evidence="1" type="ORF">O0I10_004963</name>
</gene>